<feature type="domain" description="Bacterial Pleckstrin homology" evidence="1">
    <location>
        <begin position="320"/>
        <end position="439"/>
    </location>
</feature>
<dbReference type="InterPro" id="IPR037063">
    <property type="entry name" value="PHb_sf"/>
</dbReference>
<sequence>MATLANIVGDNSYQIEAEEAEKKLREKEPLVLHESERILLAYKSALDPRDKSYLTSHRILIKDGKGIGHKRKNFESIPYSAIQAFSVETAGGGWDHDTELHIYTRSNNAVKVEFGKKVVDIFAVKQFLNRKCLSSNNNTTQGTQDAIISTLPPDSASSVAEWLSSDAKQITPADMQDKLKNKYPVLMPDETVELAYKTWRDYTVLTSRRVLVIDVKGLSGKKVEFLSVPWENVRGYAVETAGSWDFDSEMRIFTDIHGIMEIKQDFRKSKVNLWSIQTCLNNHVLGRDESILGEVDQKEGHIDPSASWWERSNNRPLDAVEMDRVFKSSPPILQSSEVVEMAFKGWRDIFLFTTKRCLKIDPKGWSGKKVEYSTLPWKFVVGFAAETAGKTLDHDSEIKLWTEMKFKGSGDDKESYMSKWDLDFNKKLVDIIAVKQYISKRCLHARDALQDLVPLHPNVSNTSDTEKGFEKFMSKIGDDQRAIDPTELNAILHTEVPVLLDDENIVLAFKAGRDATFFTNLRVMIMDVQGWSGKKVEYKSIPYKSIRAFSAESAGSWDRDSEIKLYTRNLWSLKKISLDFRKGKADIVMLQKFLSAMLLGTKEDVARYFDNSGSFGSSEPKSPDMNSFTSWLTSNSVEIDAEVVNHQLHSDPSILLNDEHVERAYKCGRDMYVYTNLRLLSVNVQGLSGKKVEYKSTPMKWVHSFEVETAGHLDRDAEVYIQTSIPGMQRIQQDILVKNGDVMEMHVPPN</sequence>
<gene>
    <name evidence="2" type="ORF">SEMRO_96_G049720.1</name>
</gene>
<dbReference type="PANTHER" id="PTHR35796">
    <property type="entry name" value="HYPOTHETICAL CYTOSOLIC PROTEIN"/>
    <property type="match status" value="1"/>
</dbReference>
<evidence type="ECO:0000313" key="3">
    <source>
        <dbReference type="Proteomes" id="UP001153069"/>
    </source>
</evidence>
<protein>
    <submittedName>
        <fullName evidence="2">Pfam:DUF1696</fullName>
    </submittedName>
</protein>
<keyword evidence="3" id="KW-1185">Reference proteome</keyword>
<organism evidence="2 3">
    <name type="scientific">Seminavis robusta</name>
    <dbReference type="NCBI Taxonomy" id="568900"/>
    <lineage>
        <taxon>Eukaryota</taxon>
        <taxon>Sar</taxon>
        <taxon>Stramenopiles</taxon>
        <taxon>Ochrophyta</taxon>
        <taxon>Bacillariophyta</taxon>
        <taxon>Bacillariophyceae</taxon>
        <taxon>Bacillariophycidae</taxon>
        <taxon>Naviculales</taxon>
        <taxon>Naviculaceae</taxon>
        <taxon>Seminavis</taxon>
    </lineage>
</organism>
<dbReference type="AlphaFoldDB" id="A0A9N8H3U1"/>
<feature type="domain" description="Bacterial Pleckstrin homology" evidence="1">
    <location>
        <begin position="494"/>
        <end position="597"/>
    </location>
</feature>
<proteinExistence type="predicted"/>
<evidence type="ECO:0000313" key="2">
    <source>
        <dbReference type="EMBL" id="CAB9500963.1"/>
    </source>
</evidence>
<dbReference type="SUPFAM" id="SSF50729">
    <property type="entry name" value="PH domain-like"/>
    <property type="match status" value="5"/>
</dbReference>
<dbReference type="Proteomes" id="UP001153069">
    <property type="component" value="Unassembled WGS sequence"/>
</dbReference>
<dbReference type="Pfam" id="PF08000">
    <property type="entry name" value="bPH_1"/>
    <property type="match status" value="5"/>
</dbReference>
<reference evidence="2" key="1">
    <citation type="submission" date="2020-06" db="EMBL/GenBank/DDBJ databases">
        <authorList>
            <consortium name="Plant Systems Biology data submission"/>
        </authorList>
    </citation>
    <scope>NUCLEOTIDE SEQUENCE</scope>
    <source>
        <strain evidence="2">D6</strain>
    </source>
</reference>
<dbReference type="Gene3D" id="2.30.29.50">
    <property type="entry name" value="Bacterial Pleckstrin homology domain"/>
    <property type="match status" value="5"/>
</dbReference>
<dbReference type="EMBL" id="CAICTM010000095">
    <property type="protein sequence ID" value="CAB9500963.1"/>
    <property type="molecule type" value="Genomic_DNA"/>
</dbReference>
<feature type="domain" description="Bacterial Pleckstrin homology" evidence="1">
    <location>
        <begin position="164"/>
        <end position="284"/>
    </location>
</feature>
<evidence type="ECO:0000259" key="1">
    <source>
        <dbReference type="Pfam" id="PF08000"/>
    </source>
</evidence>
<accession>A0A9N8H3U1</accession>
<dbReference type="InterPro" id="IPR012544">
    <property type="entry name" value="PHb"/>
</dbReference>
<name>A0A9N8H3U1_9STRA</name>
<feature type="domain" description="Bacterial Pleckstrin homology" evidence="1">
    <location>
        <begin position="640"/>
        <end position="724"/>
    </location>
</feature>
<comment type="caution">
    <text evidence="2">The sequence shown here is derived from an EMBL/GenBank/DDBJ whole genome shotgun (WGS) entry which is preliminary data.</text>
</comment>
<dbReference type="OrthoDB" id="50858at2759"/>
<feature type="domain" description="Bacterial Pleckstrin homology" evidence="1">
    <location>
        <begin position="20"/>
        <end position="129"/>
    </location>
</feature>
<dbReference type="PANTHER" id="PTHR35796:SF3">
    <property type="entry name" value="BHLH DOMAIN-CONTAINING PROTEIN"/>
    <property type="match status" value="1"/>
</dbReference>
<dbReference type="CDD" id="cd13225">
    <property type="entry name" value="PH-like_bacteria"/>
    <property type="match status" value="1"/>
</dbReference>